<dbReference type="InterPro" id="IPR036380">
    <property type="entry name" value="Isochorismatase-like_sf"/>
</dbReference>
<organism evidence="4 5">
    <name type="scientific">Citrus x changshan-huyou</name>
    <dbReference type="NCBI Taxonomy" id="2935761"/>
    <lineage>
        <taxon>Eukaryota</taxon>
        <taxon>Viridiplantae</taxon>
        <taxon>Streptophyta</taxon>
        <taxon>Embryophyta</taxon>
        <taxon>Tracheophyta</taxon>
        <taxon>Spermatophyta</taxon>
        <taxon>Magnoliopsida</taxon>
        <taxon>eudicotyledons</taxon>
        <taxon>Gunneridae</taxon>
        <taxon>Pentapetalae</taxon>
        <taxon>rosids</taxon>
        <taxon>malvids</taxon>
        <taxon>Sapindales</taxon>
        <taxon>Rutaceae</taxon>
        <taxon>Aurantioideae</taxon>
        <taxon>Citrus</taxon>
    </lineage>
</organism>
<comment type="similarity">
    <text evidence="1">Belongs to the isochorismatase family.</text>
</comment>
<reference evidence="4 5" key="1">
    <citation type="submission" date="2024-05" db="EMBL/GenBank/DDBJ databases">
        <title>Haplotype-resolved chromosome-level genome assembly of Huyou (Citrus changshanensis).</title>
        <authorList>
            <person name="Miao C."/>
            <person name="Chen W."/>
            <person name="Wu Y."/>
            <person name="Wang L."/>
            <person name="Zhao S."/>
            <person name="Grierson D."/>
            <person name="Xu C."/>
            <person name="Chen K."/>
        </authorList>
    </citation>
    <scope>NUCLEOTIDE SEQUENCE [LARGE SCALE GENOMIC DNA]</scope>
    <source>
        <strain evidence="4">01-14</strain>
        <tissue evidence="4">Leaf</tissue>
    </source>
</reference>
<protein>
    <recommendedName>
        <fullName evidence="3">Isochorismatase-like domain-containing protein</fullName>
    </recommendedName>
</protein>
<feature type="compositionally biased region" description="Basic and acidic residues" evidence="2">
    <location>
        <begin position="558"/>
        <end position="567"/>
    </location>
</feature>
<gene>
    <name evidence="4" type="ORF">WN944_021500</name>
</gene>
<feature type="region of interest" description="Disordered" evidence="2">
    <location>
        <begin position="490"/>
        <end position="536"/>
    </location>
</feature>
<proteinExistence type="inferred from homology"/>
<evidence type="ECO:0000256" key="1">
    <source>
        <dbReference type="ARBA" id="ARBA00006336"/>
    </source>
</evidence>
<sequence>MAATRPRLPDDTVFYSIYPDSTLSTSSLQSLHLQILDHLSPLISDYIWQHEPFNLSLSTTAIPHLHGHLRFGDNLEDEWFTVFLLFEISRAFPALSIRVWDSDGEFLLIEAAFHLPRWLNPDNSENRLFIRRGDLHIIPKASLPNPTLVDSLKFLINNENESRASEAIQSAVKSKIADYPHRAKRNMHNVRVRVPVSVAQVLKHEPCLISLAVEGFYDRDIDTMKYAAKMERFLSKGKEEELVLVNVKMSRAMYAQLMQQTFQAPKCYPMPSRSGDAAGYLEAELGMKIACGFEMVYWQRKKEGDEGKGSTWSKYFESLEKSGYFEGLIPGSKEYKRLMENAEEYYRKSNLFVRTSEMLSAPVRRIDEILALPHSVNDFRSQEVPPADDDSWLYSGEDELNSTLKEREKELELYNSKLKSKQKSNESQNSGPSSSKDIDDFDPRDIAKTMQAFVHKVSSYKGAEVPENRNLEEVDLDVNRFMKDMESVMKDQGCQDIADNDDSEEGSSSDMDFDEFEDGSDVAEEDNSDGEDTFMSSYSDALNSELRNTSLKKSFIHANEEPSKKSEGASNATDGMDEDFTPVDVDLNLVKNLLESFSSQQGLPGPTSNLLGLMGVKLPKDDDKDGEFTRDRAVYNTLKAQMLRNYPRMMMTSKTIDLLRNELPVEQESLFLSGDVKTGLVLVDVVNGFCTVGSGNLAPTQPDGQISEMVDESVRLARVFCEKKWPVFAFLDTHYPDVPEPPYPPHCISGTDESNLVPELQWLENETNVTLRRKDCIDGFLGSVEKDGSNVFVNWVKSNQIKNVLVLGICTDVCVLDFVCSTLSARNRGFLAPLEDVIVYSRGCATYDFPVHVAKNIKDALPHPQKSFIALLEEVVIGLKMHNAGVIHVHVLDQRIHVEDLMHHMGLFFAKGRGAKVVSEVSFGALKVP</sequence>
<comment type="caution">
    <text evidence="4">The sequence shown here is derived from an EMBL/GenBank/DDBJ whole genome shotgun (WGS) entry which is preliminary data.</text>
</comment>
<evidence type="ECO:0000259" key="3">
    <source>
        <dbReference type="Pfam" id="PF00857"/>
    </source>
</evidence>
<dbReference type="Pfam" id="PF00857">
    <property type="entry name" value="Isochorismatase"/>
    <property type="match status" value="1"/>
</dbReference>
<dbReference type="Proteomes" id="UP001428341">
    <property type="component" value="Unassembled WGS sequence"/>
</dbReference>
<dbReference type="Gene3D" id="3.40.50.850">
    <property type="entry name" value="Isochorismatase-like"/>
    <property type="match status" value="1"/>
</dbReference>
<dbReference type="Pfam" id="PF07093">
    <property type="entry name" value="SGT1"/>
    <property type="match status" value="1"/>
</dbReference>
<feature type="compositionally biased region" description="Low complexity" evidence="2">
    <location>
        <begin position="425"/>
        <end position="435"/>
    </location>
</feature>
<evidence type="ECO:0000313" key="4">
    <source>
        <dbReference type="EMBL" id="KAK9228549.1"/>
    </source>
</evidence>
<feature type="region of interest" description="Disordered" evidence="2">
    <location>
        <begin position="418"/>
        <end position="442"/>
    </location>
</feature>
<feature type="compositionally biased region" description="Acidic residues" evidence="2">
    <location>
        <begin position="498"/>
        <end position="532"/>
    </location>
</feature>
<feature type="region of interest" description="Disordered" evidence="2">
    <location>
        <begin position="557"/>
        <end position="580"/>
    </location>
</feature>
<dbReference type="CDD" id="cd00431">
    <property type="entry name" value="cysteine_hydrolases"/>
    <property type="match status" value="1"/>
</dbReference>
<name>A0AAP0N351_9ROSI</name>
<evidence type="ECO:0000313" key="5">
    <source>
        <dbReference type="Proteomes" id="UP001428341"/>
    </source>
</evidence>
<evidence type="ECO:0000256" key="2">
    <source>
        <dbReference type="SAM" id="MobiDB-lite"/>
    </source>
</evidence>
<accession>A0AAP0N351</accession>
<keyword evidence="5" id="KW-1185">Reference proteome</keyword>
<dbReference type="PANTHER" id="PTHR13060:SF0">
    <property type="entry name" value="PROTEIN ECDYSONELESS HOMOLOG"/>
    <property type="match status" value="1"/>
</dbReference>
<dbReference type="InterPro" id="IPR010770">
    <property type="entry name" value="Ecd"/>
</dbReference>
<dbReference type="InterPro" id="IPR000868">
    <property type="entry name" value="Isochorismatase-like_dom"/>
</dbReference>
<dbReference type="EMBL" id="JBCGBO010000001">
    <property type="protein sequence ID" value="KAK9228549.1"/>
    <property type="molecule type" value="Genomic_DNA"/>
</dbReference>
<dbReference type="GO" id="GO:0005634">
    <property type="term" value="C:nucleus"/>
    <property type="evidence" value="ECO:0007669"/>
    <property type="project" value="TreeGrafter"/>
</dbReference>
<dbReference type="PANTHER" id="PTHR13060">
    <property type="entry name" value="SGT1 PROTEIN HSGT1 SUPPRESSOR OF GCR2"/>
    <property type="match status" value="1"/>
</dbReference>
<feature type="domain" description="Isochorismatase-like" evidence="3">
    <location>
        <begin position="679"/>
        <end position="849"/>
    </location>
</feature>
<dbReference type="AlphaFoldDB" id="A0AAP0N351"/>
<dbReference type="SUPFAM" id="SSF52499">
    <property type="entry name" value="Isochorismatase-like hydrolases"/>
    <property type="match status" value="1"/>
</dbReference>